<accession>A0A9X2CRA5</accession>
<dbReference type="EMBL" id="JAKRYL010000001">
    <property type="protein sequence ID" value="MCL7745665.1"/>
    <property type="molecule type" value="Genomic_DNA"/>
</dbReference>
<feature type="transmembrane region" description="Helical" evidence="1">
    <location>
        <begin position="12"/>
        <end position="31"/>
    </location>
</feature>
<evidence type="ECO:0000256" key="1">
    <source>
        <dbReference type="SAM" id="Phobius"/>
    </source>
</evidence>
<feature type="transmembrane region" description="Helical" evidence="1">
    <location>
        <begin position="43"/>
        <end position="64"/>
    </location>
</feature>
<keyword evidence="1" id="KW-0472">Membrane</keyword>
<dbReference type="AlphaFoldDB" id="A0A9X2CRA5"/>
<evidence type="ECO:0000313" key="3">
    <source>
        <dbReference type="Proteomes" id="UP001139150"/>
    </source>
</evidence>
<keyword evidence="3" id="KW-1185">Reference proteome</keyword>
<dbReference type="Pfam" id="PF11755">
    <property type="entry name" value="DUF3311"/>
    <property type="match status" value="1"/>
</dbReference>
<name>A0A9X2CRA5_9BACI</name>
<sequence>MLSRYPRKKVLLYSLIILVFVVLETPLIMLANTSDPFVFGLPFFLFWNLLWWFIGTALFLIAYLTDWGSKPIKSESSK</sequence>
<organism evidence="2 3">
    <name type="scientific">Halalkalibacter alkaliphilus</name>
    <dbReference type="NCBI Taxonomy" id="2917993"/>
    <lineage>
        <taxon>Bacteria</taxon>
        <taxon>Bacillati</taxon>
        <taxon>Bacillota</taxon>
        <taxon>Bacilli</taxon>
        <taxon>Bacillales</taxon>
        <taxon>Bacillaceae</taxon>
        <taxon>Halalkalibacter</taxon>
    </lineage>
</organism>
<dbReference type="InterPro" id="IPR021741">
    <property type="entry name" value="DUF3311"/>
</dbReference>
<proteinExistence type="predicted"/>
<evidence type="ECO:0000313" key="2">
    <source>
        <dbReference type="EMBL" id="MCL7745665.1"/>
    </source>
</evidence>
<keyword evidence="1" id="KW-0812">Transmembrane</keyword>
<comment type="caution">
    <text evidence="2">The sequence shown here is derived from an EMBL/GenBank/DDBJ whole genome shotgun (WGS) entry which is preliminary data.</text>
</comment>
<gene>
    <name evidence="2" type="ORF">MF646_00905</name>
</gene>
<dbReference type="RefSeq" id="WP_250094599.1">
    <property type="nucleotide sequence ID" value="NZ_JAKRYL010000001.1"/>
</dbReference>
<reference evidence="2" key="1">
    <citation type="submission" date="2022-02" db="EMBL/GenBank/DDBJ databases">
        <title>Halalkalibacter sp. nov. isolated from Lonar Lake, India.</title>
        <authorList>
            <person name="Joshi A."/>
            <person name="Thite S."/>
            <person name="Lodha T."/>
        </authorList>
    </citation>
    <scope>NUCLEOTIDE SEQUENCE</scope>
    <source>
        <strain evidence="2">MEB205</strain>
    </source>
</reference>
<protein>
    <submittedName>
        <fullName evidence="2">DUF3311 domain-containing protein</fullName>
    </submittedName>
</protein>
<keyword evidence="1" id="KW-1133">Transmembrane helix</keyword>
<dbReference type="Proteomes" id="UP001139150">
    <property type="component" value="Unassembled WGS sequence"/>
</dbReference>